<dbReference type="InterPro" id="IPR010105">
    <property type="entry name" value="TonB_sidphr_rcpt"/>
</dbReference>
<dbReference type="InterPro" id="IPR012910">
    <property type="entry name" value="Plug_dom"/>
</dbReference>
<gene>
    <name evidence="21" type="ORF">ABE957_03115</name>
</gene>
<evidence type="ECO:0000256" key="1">
    <source>
        <dbReference type="ARBA" id="ARBA00004571"/>
    </source>
</evidence>
<keyword evidence="7 18" id="KW-0732">Signal</keyword>
<protein>
    <submittedName>
        <fullName evidence="21">TonB-dependent siderophore receptor</fullName>
    </submittedName>
</protein>
<feature type="compositionally biased region" description="Polar residues" evidence="17">
    <location>
        <begin position="41"/>
        <end position="56"/>
    </location>
</feature>
<comment type="subcellular location">
    <subcellularLocation>
        <location evidence="1 14">Cell outer membrane</location>
        <topology evidence="1 14">Multi-pass membrane protein</topology>
    </subcellularLocation>
</comment>
<keyword evidence="9" id="KW-0406">Ion transport</keyword>
<dbReference type="Pfam" id="PF07715">
    <property type="entry name" value="Plug"/>
    <property type="match status" value="1"/>
</dbReference>
<dbReference type="EMBL" id="JBEGCI010000002">
    <property type="protein sequence ID" value="MEQ6887666.1"/>
    <property type="molecule type" value="Genomic_DNA"/>
</dbReference>
<comment type="similarity">
    <text evidence="2 14 16">Belongs to the TonB-dependent receptor family.</text>
</comment>
<feature type="compositionally biased region" description="Basic and acidic residues" evidence="17">
    <location>
        <begin position="57"/>
        <end position="66"/>
    </location>
</feature>
<keyword evidence="13 14" id="KW-0998">Cell outer membrane</keyword>
<evidence type="ECO:0000313" key="22">
    <source>
        <dbReference type="Proteomes" id="UP001472978"/>
    </source>
</evidence>
<feature type="domain" description="TonB-dependent receptor plug" evidence="20">
    <location>
        <begin position="48"/>
        <end position="152"/>
    </location>
</feature>
<evidence type="ECO:0000256" key="14">
    <source>
        <dbReference type="PROSITE-ProRule" id="PRU01360"/>
    </source>
</evidence>
<dbReference type="Gene3D" id="2.40.170.20">
    <property type="entry name" value="TonB-dependent receptor, beta-barrel domain"/>
    <property type="match status" value="1"/>
</dbReference>
<evidence type="ECO:0000256" key="8">
    <source>
        <dbReference type="ARBA" id="ARBA00023004"/>
    </source>
</evidence>
<dbReference type="CDD" id="cd01347">
    <property type="entry name" value="ligand_gated_channel"/>
    <property type="match status" value="1"/>
</dbReference>
<evidence type="ECO:0000256" key="2">
    <source>
        <dbReference type="ARBA" id="ARBA00009810"/>
    </source>
</evidence>
<dbReference type="RefSeq" id="WP_349757212.1">
    <property type="nucleotide sequence ID" value="NZ_JBEGCI010000002.1"/>
</dbReference>
<dbReference type="Proteomes" id="UP001472978">
    <property type="component" value="Unassembled WGS sequence"/>
</dbReference>
<feature type="signal peptide" evidence="18">
    <location>
        <begin position="1"/>
        <end position="24"/>
    </location>
</feature>
<evidence type="ECO:0000256" key="17">
    <source>
        <dbReference type="SAM" id="MobiDB-lite"/>
    </source>
</evidence>
<evidence type="ECO:0000256" key="5">
    <source>
        <dbReference type="ARBA" id="ARBA00022496"/>
    </source>
</evidence>
<reference evidence="21 22" key="1">
    <citation type="submission" date="2024-05" db="EMBL/GenBank/DDBJ databases">
        <title>Halomonas sp. CS7 16S ribosomal RNA gene Genome sequencing and assembly.</title>
        <authorList>
            <person name="Yook S."/>
        </authorList>
    </citation>
    <scope>NUCLEOTIDE SEQUENCE [LARGE SCALE GENOMIC DNA]</scope>
    <source>
        <strain evidence="21 22">CS7</strain>
    </source>
</reference>
<comment type="caution">
    <text evidence="21">The sequence shown here is derived from an EMBL/GenBank/DDBJ whole genome shotgun (WGS) entry which is preliminary data.</text>
</comment>
<keyword evidence="6 14" id="KW-0812">Transmembrane</keyword>
<dbReference type="PANTHER" id="PTHR32552:SF68">
    <property type="entry name" value="FERRICHROME OUTER MEMBRANE TRANSPORTER_PHAGE RECEPTOR"/>
    <property type="match status" value="1"/>
</dbReference>
<dbReference type="InterPro" id="IPR036942">
    <property type="entry name" value="Beta-barrel_TonB_sf"/>
</dbReference>
<evidence type="ECO:0000256" key="9">
    <source>
        <dbReference type="ARBA" id="ARBA00023065"/>
    </source>
</evidence>
<dbReference type="InterPro" id="IPR039426">
    <property type="entry name" value="TonB-dep_rcpt-like"/>
</dbReference>
<name>A0ABV1N2N9_9GAMM</name>
<keyword evidence="22" id="KW-1185">Reference proteome</keyword>
<keyword evidence="4 14" id="KW-1134">Transmembrane beta strand</keyword>
<keyword evidence="10 16" id="KW-0798">TonB box</keyword>
<proteinExistence type="inferred from homology"/>
<feature type="chain" id="PRO_5045768235" evidence="18">
    <location>
        <begin position="25"/>
        <end position="695"/>
    </location>
</feature>
<dbReference type="InterPro" id="IPR000531">
    <property type="entry name" value="Beta-barrel_TonB"/>
</dbReference>
<organism evidence="21 22">
    <name type="scientific">Halomonas pelophila</name>
    <dbReference type="NCBI Taxonomy" id="3151122"/>
    <lineage>
        <taxon>Bacteria</taxon>
        <taxon>Pseudomonadati</taxon>
        <taxon>Pseudomonadota</taxon>
        <taxon>Gammaproteobacteria</taxon>
        <taxon>Oceanospirillales</taxon>
        <taxon>Halomonadaceae</taxon>
        <taxon>Halomonas</taxon>
    </lineage>
</organism>
<accession>A0ABV1N2N9</accession>
<dbReference type="InterPro" id="IPR037066">
    <property type="entry name" value="Plug_dom_sf"/>
</dbReference>
<dbReference type="InterPro" id="IPR010917">
    <property type="entry name" value="TonB_rcpt_CS"/>
</dbReference>
<evidence type="ECO:0000256" key="4">
    <source>
        <dbReference type="ARBA" id="ARBA00022452"/>
    </source>
</evidence>
<dbReference type="SUPFAM" id="SSF56935">
    <property type="entry name" value="Porins"/>
    <property type="match status" value="1"/>
</dbReference>
<evidence type="ECO:0000256" key="7">
    <source>
        <dbReference type="ARBA" id="ARBA00022729"/>
    </source>
</evidence>
<evidence type="ECO:0000256" key="16">
    <source>
        <dbReference type="RuleBase" id="RU003357"/>
    </source>
</evidence>
<evidence type="ECO:0000256" key="11">
    <source>
        <dbReference type="ARBA" id="ARBA00023136"/>
    </source>
</evidence>
<dbReference type="PANTHER" id="PTHR32552">
    <property type="entry name" value="FERRICHROME IRON RECEPTOR-RELATED"/>
    <property type="match status" value="1"/>
</dbReference>
<keyword evidence="12 21" id="KW-0675">Receptor</keyword>
<keyword evidence="11 14" id="KW-0472">Membrane</keyword>
<evidence type="ECO:0000256" key="18">
    <source>
        <dbReference type="SAM" id="SignalP"/>
    </source>
</evidence>
<dbReference type="PROSITE" id="PS52016">
    <property type="entry name" value="TONB_DEPENDENT_REC_3"/>
    <property type="match status" value="1"/>
</dbReference>
<evidence type="ECO:0000256" key="10">
    <source>
        <dbReference type="ARBA" id="ARBA00023077"/>
    </source>
</evidence>
<keyword evidence="3 14" id="KW-0813">Transport</keyword>
<sequence length="695" mass="76937">MPTPRPLSLAVSLATASLTLTAHAGDAEQLSTLTVTAQAATKTETPFNETPQSTSRVESDEWEQKGAETVQRTLDYTPGAFTNQIGSSNRYDYIVLRGFTDGSVSNTFLDGLKLMGDAGTYSSLQIDPYMLESLEVVKGPASVLYGRASPGGLVSLTSKRPKFTDEVTGEVTAGYGNRYQYHTGFDVTGSLDDGQRAAFRITGIARGGDTQFDSVEEESYAIAPSVTWDVTNKTTLNLNAYLSREPEGGYHGGLPYEGTVSSRSGRKIDISTFEGEPKHDKFERDQTLLGYELEHRFSDRLSARQKVRYLESDVINDQAYVTSYASETEMNRGYLESEESLEAWTLDHQLEYSLNAGGVSHRLLFGADYQYRQTDTEDAYGALTPIDVFDPQYGATPTGVTTYFKKDRELEQIGTYFQDQINWGNWHAMLGARHDWVEIDNVERLNDTKNSREDTQFSGRAGLLYSFDNGVSPFINYTTSFSPNSISKLDGTILEPTEGEQVETGLKYQPNGTDDQYSLTAFHITQENIATKENPSADYETIGEIQSQGIELEARVQLAQDVSIHAGYTYTDATYEETGNSYEGNQVNSVPEQTATLWGVYDASSGPLRGFDAGLGVRHYTESYADRDNTREVPSYTLLDGMIGYDFGEIGLKGLTGKININNMLDEDYVASCYSLSYCYFGAERSVKATISYDF</sequence>
<evidence type="ECO:0000256" key="6">
    <source>
        <dbReference type="ARBA" id="ARBA00022692"/>
    </source>
</evidence>
<feature type="domain" description="TonB-dependent receptor-like beta-barrel" evidence="19">
    <location>
        <begin position="228"/>
        <end position="663"/>
    </location>
</feature>
<evidence type="ECO:0000256" key="15">
    <source>
        <dbReference type="PROSITE-ProRule" id="PRU10144"/>
    </source>
</evidence>
<keyword evidence="5" id="KW-0410">Iron transport</keyword>
<dbReference type="Gene3D" id="2.170.130.10">
    <property type="entry name" value="TonB-dependent receptor, plug domain"/>
    <property type="match status" value="1"/>
</dbReference>
<dbReference type="Pfam" id="PF00593">
    <property type="entry name" value="TonB_dep_Rec_b-barrel"/>
    <property type="match status" value="1"/>
</dbReference>
<feature type="region of interest" description="Disordered" evidence="17">
    <location>
        <begin position="41"/>
        <end position="66"/>
    </location>
</feature>
<evidence type="ECO:0000256" key="13">
    <source>
        <dbReference type="ARBA" id="ARBA00023237"/>
    </source>
</evidence>
<evidence type="ECO:0000256" key="3">
    <source>
        <dbReference type="ARBA" id="ARBA00022448"/>
    </source>
</evidence>
<evidence type="ECO:0000259" key="20">
    <source>
        <dbReference type="Pfam" id="PF07715"/>
    </source>
</evidence>
<dbReference type="PROSITE" id="PS01156">
    <property type="entry name" value="TONB_DEPENDENT_REC_2"/>
    <property type="match status" value="1"/>
</dbReference>
<dbReference type="NCBIfam" id="TIGR01783">
    <property type="entry name" value="TonB-siderophor"/>
    <property type="match status" value="1"/>
</dbReference>
<feature type="short sequence motif" description="TonB C-terminal box" evidence="15">
    <location>
        <begin position="678"/>
        <end position="695"/>
    </location>
</feature>
<evidence type="ECO:0000256" key="12">
    <source>
        <dbReference type="ARBA" id="ARBA00023170"/>
    </source>
</evidence>
<keyword evidence="8" id="KW-0408">Iron</keyword>
<evidence type="ECO:0000259" key="19">
    <source>
        <dbReference type="Pfam" id="PF00593"/>
    </source>
</evidence>
<evidence type="ECO:0000313" key="21">
    <source>
        <dbReference type="EMBL" id="MEQ6887666.1"/>
    </source>
</evidence>